<gene>
    <name evidence="1" type="ORF">Vsou_13290</name>
</gene>
<dbReference type="Proteomes" id="UP001060771">
    <property type="component" value="Chromosome"/>
</dbReference>
<sequence length="125" mass="13940">MPNLAEVVYKDDAGYIIISNKPEGLDEDIEAIARILGTTVTEATLDDAVKVLTMYSPFRAWRVIIITRYRDGTLTSFVGRLGGIAVGVTERYFYIISVHERLVLRVERDGDVMLRLPMPVPVALG</sequence>
<dbReference type="GeneID" id="76206880"/>
<dbReference type="EMBL" id="AP026830">
    <property type="protein sequence ID" value="BDR92236.1"/>
    <property type="molecule type" value="Genomic_DNA"/>
</dbReference>
<protein>
    <recommendedName>
        <fullName evidence="3">Roadblock/LAMTOR2 domain-containing protein</fullName>
    </recommendedName>
</protein>
<evidence type="ECO:0000313" key="1">
    <source>
        <dbReference type="EMBL" id="BDR92236.1"/>
    </source>
</evidence>
<dbReference type="RefSeq" id="WP_054844654.1">
    <property type="nucleotide sequence ID" value="NZ_AP026830.1"/>
</dbReference>
<organism evidence="1 2">
    <name type="scientific">Vulcanisaeta souniana JCM 11219</name>
    <dbReference type="NCBI Taxonomy" id="1293586"/>
    <lineage>
        <taxon>Archaea</taxon>
        <taxon>Thermoproteota</taxon>
        <taxon>Thermoprotei</taxon>
        <taxon>Thermoproteales</taxon>
        <taxon>Thermoproteaceae</taxon>
        <taxon>Vulcanisaeta</taxon>
    </lineage>
</organism>
<evidence type="ECO:0008006" key="3">
    <source>
        <dbReference type="Google" id="ProtNLM"/>
    </source>
</evidence>
<name>A0ABN6ST16_9CREN</name>
<proteinExistence type="predicted"/>
<reference evidence="2" key="1">
    <citation type="submission" date="2022-09" db="EMBL/GenBank/DDBJ databases">
        <title>Complete genome sequence of Vulcanisaeta souniana.</title>
        <authorList>
            <person name="Kato S."/>
            <person name="Itoh T."/>
            <person name="Ohkuma M."/>
        </authorList>
    </citation>
    <scope>NUCLEOTIDE SEQUENCE [LARGE SCALE GENOMIC DNA]</scope>
    <source>
        <strain evidence="2">JCM 11219</strain>
    </source>
</reference>
<keyword evidence="2" id="KW-1185">Reference proteome</keyword>
<evidence type="ECO:0000313" key="2">
    <source>
        <dbReference type="Proteomes" id="UP001060771"/>
    </source>
</evidence>
<accession>A0ABN6ST16</accession>